<accession>A0ABD3Y6L5</accession>
<feature type="domain" description="Glycosyl transferase family 1" evidence="1">
    <location>
        <begin position="217"/>
        <end position="380"/>
    </location>
</feature>
<dbReference type="Gene3D" id="3.40.50.2000">
    <property type="entry name" value="Glycogen Phosphorylase B"/>
    <property type="match status" value="2"/>
</dbReference>
<organism evidence="3 4">
    <name type="scientific">Pseudoalteromonas fuliginea</name>
    <dbReference type="NCBI Taxonomy" id="1872678"/>
    <lineage>
        <taxon>Bacteria</taxon>
        <taxon>Pseudomonadati</taxon>
        <taxon>Pseudomonadota</taxon>
        <taxon>Gammaproteobacteria</taxon>
        <taxon>Alteromonadales</taxon>
        <taxon>Pseudoalteromonadaceae</taxon>
        <taxon>Pseudoalteromonas</taxon>
    </lineage>
</organism>
<proteinExistence type="predicted"/>
<evidence type="ECO:0000259" key="1">
    <source>
        <dbReference type="Pfam" id="PF00534"/>
    </source>
</evidence>
<dbReference type="SUPFAM" id="SSF53756">
    <property type="entry name" value="UDP-Glycosyltransferase/glycogen phosphorylase"/>
    <property type="match status" value="1"/>
</dbReference>
<dbReference type="CDD" id="cd03794">
    <property type="entry name" value="GT4_WbuB-like"/>
    <property type="match status" value="1"/>
</dbReference>
<dbReference type="Pfam" id="PF13579">
    <property type="entry name" value="Glyco_trans_4_4"/>
    <property type="match status" value="1"/>
</dbReference>
<dbReference type="Pfam" id="PF00534">
    <property type="entry name" value="Glycos_transf_1"/>
    <property type="match status" value="1"/>
</dbReference>
<dbReference type="InterPro" id="IPR001296">
    <property type="entry name" value="Glyco_trans_1"/>
</dbReference>
<dbReference type="EMBL" id="JJNZ01000065">
    <property type="protein sequence ID" value="KDC49471.1"/>
    <property type="molecule type" value="Genomic_DNA"/>
</dbReference>
<dbReference type="AlphaFoldDB" id="A0ABD3Y6L5"/>
<comment type="caution">
    <text evidence="3">The sequence shown here is derived from an EMBL/GenBank/DDBJ whole genome shotgun (WGS) entry which is preliminary data.</text>
</comment>
<evidence type="ECO:0000259" key="2">
    <source>
        <dbReference type="Pfam" id="PF13579"/>
    </source>
</evidence>
<name>A0ABD3Y6L5_9GAMM</name>
<dbReference type="InterPro" id="IPR028098">
    <property type="entry name" value="Glyco_trans_4-like_N"/>
</dbReference>
<dbReference type="RefSeq" id="WP_033031247.1">
    <property type="nucleotide sequence ID" value="NZ_JJNZ01000065.1"/>
</dbReference>
<protein>
    <submittedName>
        <fullName evidence="3">Glycosyltransferase</fullName>
    </submittedName>
</protein>
<dbReference type="Proteomes" id="UP000027154">
    <property type="component" value="Unassembled WGS sequence"/>
</dbReference>
<evidence type="ECO:0000313" key="3">
    <source>
        <dbReference type="EMBL" id="KDC49471.1"/>
    </source>
</evidence>
<gene>
    <name evidence="3" type="ORF">DC53_16650</name>
</gene>
<dbReference type="PANTHER" id="PTHR12526">
    <property type="entry name" value="GLYCOSYLTRANSFERASE"/>
    <property type="match status" value="1"/>
</dbReference>
<sequence length="405" mass="44294">MNVLYFHQHFSTPSGSTGIRSYEMAQRLLKHGHQVTMVCGSYGGGETGLTPSFIKGRREGVVDGIHIIEFDLAYSNADGLVKRAGTFLKFATKSVGIALTYKYDVLFATTTPLTAGIPGIFARWLRGKPFVFEVRDLWPELPKEMGVIKNPLVLAAMSMLEWCSYRSANRCIGLSPGIVEGIKKCGVKASKIEIVPNGCDLTIFAEDVTPWRPDGVADTDLMAVFTGTHGQANGLDAALDAAAELKVRGRDDIKLVLVGQGKLKQSLQARAELEKLDNVIFHPPVNKSKLAELMKGADIGLQLLANIPAFYYGTSPNKFFDYISAGLPVLNNYPGWLASMIKDNNCGYAIEPDNAIAFADALINAADNRELLPEMGERAQVLAKRDFNRHNLADKWVAWVTGVKK</sequence>
<reference evidence="3 4" key="1">
    <citation type="submission" date="2014-04" db="EMBL/GenBank/DDBJ databases">
        <title>Pseudoalteromonas galatheae sp. nov., isolated from a deep-sea polychaete near Canal Concepcion, Chile.</title>
        <authorList>
            <person name="Machado H.R."/>
            <person name="Gram L."/>
            <person name="Vynne N.G."/>
        </authorList>
    </citation>
    <scope>NUCLEOTIDE SEQUENCE [LARGE SCALE GENOMIC DNA]</scope>
    <source>
        <strain evidence="3 4">KMM216</strain>
    </source>
</reference>
<dbReference type="GO" id="GO:1901135">
    <property type="term" value="P:carbohydrate derivative metabolic process"/>
    <property type="evidence" value="ECO:0007669"/>
    <property type="project" value="UniProtKB-ARBA"/>
</dbReference>
<dbReference type="PANTHER" id="PTHR12526:SF638">
    <property type="entry name" value="SPORE COAT PROTEIN SA"/>
    <property type="match status" value="1"/>
</dbReference>
<dbReference type="GO" id="GO:0016757">
    <property type="term" value="F:glycosyltransferase activity"/>
    <property type="evidence" value="ECO:0007669"/>
    <property type="project" value="UniProtKB-ARBA"/>
</dbReference>
<feature type="domain" description="Glycosyltransferase subfamily 4-like N-terminal" evidence="2">
    <location>
        <begin position="19"/>
        <end position="198"/>
    </location>
</feature>
<evidence type="ECO:0000313" key="4">
    <source>
        <dbReference type="Proteomes" id="UP000027154"/>
    </source>
</evidence>